<dbReference type="Gene3D" id="3.30.200.20">
    <property type="entry name" value="Phosphorylase Kinase, domain 1"/>
    <property type="match status" value="1"/>
</dbReference>
<dbReference type="KEGG" id="mrob:HH214_02725"/>
<dbReference type="SMART" id="SM00220">
    <property type="entry name" value="S_TKc"/>
    <property type="match status" value="1"/>
</dbReference>
<evidence type="ECO:0000256" key="4">
    <source>
        <dbReference type="ARBA" id="ARBA00022840"/>
    </source>
</evidence>
<evidence type="ECO:0000256" key="2">
    <source>
        <dbReference type="ARBA" id="ARBA00022741"/>
    </source>
</evidence>
<keyword evidence="8" id="KW-0723">Serine/threonine-protein kinase</keyword>
<keyword evidence="4" id="KW-0067">ATP-binding</keyword>
<keyword evidence="2" id="KW-0547">Nucleotide-binding</keyword>
<dbReference type="PROSITE" id="PS50011">
    <property type="entry name" value="PROTEIN_KINASE_DOM"/>
    <property type="match status" value="1"/>
</dbReference>
<evidence type="ECO:0000256" key="1">
    <source>
        <dbReference type="ARBA" id="ARBA00022679"/>
    </source>
</evidence>
<protein>
    <submittedName>
        <fullName evidence="8">Serine/threonine protein kinase</fullName>
    </submittedName>
</protein>
<dbReference type="Gene3D" id="1.10.510.10">
    <property type="entry name" value="Transferase(Phosphotransferase) domain 1"/>
    <property type="match status" value="1"/>
</dbReference>
<keyword evidence="6" id="KW-0812">Transmembrane</keyword>
<organism evidence="8 9">
    <name type="scientific">Mucilaginibacter robiniae</name>
    <dbReference type="NCBI Taxonomy" id="2728022"/>
    <lineage>
        <taxon>Bacteria</taxon>
        <taxon>Pseudomonadati</taxon>
        <taxon>Bacteroidota</taxon>
        <taxon>Sphingobacteriia</taxon>
        <taxon>Sphingobacteriales</taxon>
        <taxon>Sphingobacteriaceae</taxon>
        <taxon>Mucilaginibacter</taxon>
    </lineage>
</organism>
<dbReference type="CDD" id="cd14014">
    <property type="entry name" value="STKc_PknB_like"/>
    <property type="match status" value="1"/>
</dbReference>
<feature type="coiled-coil region" evidence="5">
    <location>
        <begin position="322"/>
        <end position="356"/>
    </location>
</feature>
<evidence type="ECO:0000256" key="3">
    <source>
        <dbReference type="ARBA" id="ARBA00022777"/>
    </source>
</evidence>
<keyword evidence="5" id="KW-0175">Coiled coil</keyword>
<feature type="transmembrane region" description="Helical" evidence="6">
    <location>
        <begin position="384"/>
        <end position="403"/>
    </location>
</feature>
<reference evidence="8 9" key="1">
    <citation type="submission" date="2020-04" db="EMBL/GenBank/DDBJ databases">
        <title>Genome sequencing of novel species.</title>
        <authorList>
            <person name="Heo J."/>
            <person name="Kim S.-J."/>
            <person name="Kim J.-S."/>
            <person name="Hong S.-B."/>
            <person name="Kwon S.-W."/>
        </authorList>
    </citation>
    <scope>NUCLEOTIDE SEQUENCE [LARGE SCALE GENOMIC DNA]</scope>
    <source>
        <strain evidence="8 9">F39-2</strain>
    </source>
</reference>
<dbReference type="PANTHER" id="PTHR43289:SF34">
    <property type="entry name" value="SERINE_THREONINE-PROTEIN KINASE YBDM-RELATED"/>
    <property type="match status" value="1"/>
</dbReference>
<evidence type="ECO:0000313" key="9">
    <source>
        <dbReference type="Proteomes" id="UP000503278"/>
    </source>
</evidence>
<dbReference type="AlphaFoldDB" id="A0A7L5DXA8"/>
<dbReference type="InterPro" id="IPR011009">
    <property type="entry name" value="Kinase-like_dom_sf"/>
</dbReference>
<evidence type="ECO:0000313" key="8">
    <source>
        <dbReference type="EMBL" id="QJD94868.1"/>
    </source>
</evidence>
<dbReference type="GO" id="GO:0004674">
    <property type="term" value="F:protein serine/threonine kinase activity"/>
    <property type="evidence" value="ECO:0007669"/>
    <property type="project" value="UniProtKB-KW"/>
</dbReference>
<dbReference type="Pfam" id="PF00069">
    <property type="entry name" value="Pkinase"/>
    <property type="match status" value="1"/>
</dbReference>
<dbReference type="RefSeq" id="WP_169605885.1">
    <property type="nucleotide sequence ID" value="NZ_CP051682.1"/>
</dbReference>
<gene>
    <name evidence="8" type="ORF">HH214_02725</name>
</gene>
<keyword evidence="3 8" id="KW-0418">Kinase</keyword>
<accession>A0A7L5DXA8</accession>
<dbReference type="SUPFAM" id="SSF56112">
    <property type="entry name" value="Protein kinase-like (PK-like)"/>
    <property type="match status" value="1"/>
</dbReference>
<dbReference type="GO" id="GO:0005524">
    <property type="term" value="F:ATP binding"/>
    <property type="evidence" value="ECO:0007669"/>
    <property type="project" value="UniProtKB-KW"/>
</dbReference>
<dbReference type="Proteomes" id="UP000503278">
    <property type="component" value="Chromosome"/>
</dbReference>
<keyword evidence="9" id="KW-1185">Reference proteome</keyword>
<dbReference type="InterPro" id="IPR000719">
    <property type="entry name" value="Prot_kinase_dom"/>
</dbReference>
<keyword evidence="1" id="KW-0808">Transferase</keyword>
<proteinExistence type="predicted"/>
<sequence>MSKVFTITEGLENLGALRTGGQGSVYKGRRTGTIYTAIKMLPTPIHAESEDDRNYRNFQSEVAKLQKVNEQPSPHVVKIMSWGLTESGSFPFIEMEYIEGPDLSELLQPPHEPLFTLKDILKVADQLAAALAHCHRVGVKHGDLKSNNVKYNVHSGNYVLLDFGLAVLSDEQRRSSLRHAGAIEFMAPEQHELGQLLLQTDVYSYGVILYELLTGEVPFPLPQGAGAETSRNQVLLAHLEGQVPDAIAKRSQSLPQSWGESKRQQEMQVPQWLLEVIYRCLEKAPEARYASGVALQEAIVSGSLRAAEGWGKTSPIAQALSADVLQRENEQLQQQLLQLQQQQEDSQRQLSALQSIAMEAGGHFNQGKGVFERNEGIVHLPKRLLIGLVGLAALFIVLFIYVLSAKKNSVSTPSVNSYTATTKAYHSPYIYLKSYKPDTSVRLQKAVPAAIPVVRHKIPPGWAHKKFKKKRKKFLGIF</sequence>
<keyword evidence="6" id="KW-1133">Transmembrane helix</keyword>
<evidence type="ECO:0000256" key="5">
    <source>
        <dbReference type="SAM" id="Coils"/>
    </source>
</evidence>
<feature type="domain" description="Protein kinase" evidence="7">
    <location>
        <begin position="11"/>
        <end position="300"/>
    </location>
</feature>
<evidence type="ECO:0000256" key="6">
    <source>
        <dbReference type="SAM" id="Phobius"/>
    </source>
</evidence>
<dbReference type="PANTHER" id="PTHR43289">
    <property type="entry name" value="MITOGEN-ACTIVATED PROTEIN KINASE KINASE KINASE 20-RELATED"/>
    <property type="match status" value="1"/>
</dbReference>
<evidence type="ECO:0000259" key="7">
    <source>
        <dbReference type="PROSITE" id="PS50011"/>
    </source>
</evidence>
<name>A0A7L5DXA8_9SPHI</name>
<dbReference type="EMBL" id="CP051682">
    <property type="protein sequence ID" value="QJD94868.1"/>
    <property type="molecule type" value="Genomic_DNA"/>
</dbReference>
<keyword evidence="6" id="KW-0472">Membrane</keyword>